<dbReference type="Pfam" id="PF26049">
    <property type="entry name" value="RLMG_N"/>
    <property type="match status" value="1"/>
</dbReference>
<protein>
    <submittedName>
        <fullName evidence="7">Methyltransferase</fullName>
    </submittedName>
</protein>
<dbReference type="RefSeq" id="WP_344101886.1">
    <property type="nucleotide sequence ID" value="NZ_BAAANL010000003.1"/>
</dbReference>
<dbReference type="InterPro" id="IPR046977">
    <property type="entry name" value="RsmC/RlmG"/>
</dbReference>
<dbReference type="Proteomes" id="UP001501094">
    <property type="component" value="Unassembled WGS sequence"/>
</dbReference>
<evidence type="ECO:0000259" key="6">
    <source>
        <dbReference type="Pfam" id="PF26049"/>
    </source>
</evidence>
<proteinExistence type="predicted"/>
<evidence type="ECO:0000313" key="7">
    <source>
        <dbReference type="EMBL" id="GAA1861208.1"/>
    </source>
</evidence>
<evidence type="ECO:0000259" key="5">
    <source>
        <dbReference type="Pfam" id="PF05175"/>
    </source>
</evidence>
<dbReference type="GO" id="GO:0032259">
    <property type="term" value="P:methylation"/>
    <property type="evidence" value="ECO:0007669"/>
    <property type="project" value="UniProtKB-KW"/>
</dbReference>
<comment type="caution">
    <text evidence="7">The sequence shown here is derived from an EMBL/GenBank/DDBJ whole genome shotgun (WGS) entry which is preliminary data.</text>
</comment>
<dbReference type="PROSITE" id="PS00092">
    <property type="entry name" value="N6_MTASE"/>
    <property type="match status" value="1"/>
</dbReference>
<dbReference type="SUPFAM" id="SSF53335">
    <property type="entry name" value="S-adenosyl-L-methionine-dependent methyltransferases"/>
    <property type="match status" value="1"/>
</dbReference>
<dbReference type="InterPro" id="IPR007848">
    <property type="entry name" value="Small_mtfrase_dom"/>
</dbReference>
<evidence type="ECO:0000256" key="3">
    <source>
        <dbReference type="ARBA" id="ARBA00022603"/>
    </source>
</evidence>
<dbReference type="PANTHER" id="PTHR47816">
    <property type="entry name" value="RIBOSOMAL RNA SMALL SUBUNIT METHYLTRANSFERASE C"/>
    <property type="match status" value="1"/>
</dbReference>
<feature type="domain" description="Methyltransferase small" evidence="5">
    <location>
        <begin position="280"/>
        <end position="413"/>
    </location>
</feature>
<organism evidence="7 8">
    <name type="scientific">Myceligenerans crystallogenes</name>
    <dbReference type="NCBI Taxonomy" id="316335"/>
    <lineage>
        <taxon>Bacteria</taxon>
        <taxon>Bacillati</taxon>
        <taxon>Actinomycetota</taxon>
        <taxon>Actinomycetes</taxon>
        <taxon>Micrococcales</taxon>
        <taxon>Promicromonosporaceae</taxon>
        <taxon>Myceligenerans</taxon>
    </lineage>
</organism>
<sequence length="420" mass="43111">MPAGPASETLATLDALRPYPGDSTRADGPVAVDATDRLLLDAARAAIEAAGPGEVVTIGDRFGALTIGAIGLGARDVRVHQDPVDAEAALRANALVTHRSSFGHQPLGPELLAGARVVLLQLPKSVAELSEIAELVARHATDDAVLFAGGRVKHMTHAMNEVLATAFAEVTPSLARQKSRLLVARGLRPEARERPLTYPLRETIGGVPGLDASLTVVAHGGVFGGTNLDGGTRLLLEHSGRWPSPGGVVPFGAAGIHDAGIHDDAAVPGAHPASSPVPTAVDLGCGSGILAVALARRGFEVVATDRSAAAVGSAAATAAANGVGHLVRAVRDDAGASLPDASAALVLLNPPFHDRAALATDAAHRMFETAGRILRPGGELWTVFNSALRYRPALERAVGPTAQIARDPRFTVTRSVRTNG</sequence>
<accession>A0ABN2NBF2</accession>
<dbReference type="PANTHER" id="PTHR47816:SF5">
    <property type="entry name" value="RIBOSOMAL RNA LARGE SUBUNIT METHYLTRANSFERASE G"/>
    <property type="match status" value="1"/>
</dbReference>
<dbReference type="InterPro" id="IPR029063">
    <property type="entry name" value="SAM-dependent_MTases_sf"/>
</dbReference>
<dbReference type="GO" id="GO:0008168">
    <property type="term" value="F:methyltransferase activity"/>
    <property type="evidence" value="ECO:0007669"/>
    <property type="project" value="UniProtKB-KW"/>
</dbReference>
<reference evidence="8" key="1">
    <citation type="journal article" date="2019" name="Int. J. Syst. Evol. Microbiol.">
        <title>The Global Catalogue of Microorganisms (GCM) 10K type strain sequencing project: providing services to taxonomists for standard genome sequencing and annotation.</title>
        <authorList>
            <consortium name="The Broad Institute Genomics Platform"/>
            <consortium name="The Broad Institute Genome Sequencing Center for Infectious Disease"/>
            <person name="Wu L."/>
            <person name="Ma J."/>
        </authorList>
    </citation>
    <scope>NUCLEOTIDE SEQUENCE [LARGE SCALE GENOMIC DNA]</scope>
    <source>
        <strain evidence="8">JCM 14326</strain>
    </source>
</reference>
<dbReference type="EMBL" id="BAAANL010000003">
    <property type="protein sequence ID" value="GAA1861208.1"/>
    <property type="molecule type" value="Genomic_DNA"/>
</dbReference>
<name>A0ABN2NBF2_9MICO</name>
<keyword evidence="1" id="KW-0963">Cytoplasm</keyword>
<dbReference type="InterPro" id="IPR058679">
    <property type="entry name" value="RlmG_N"/>
</dbReference>
<dbReference type="CDD" id="cd02440">
    <property type="entry name" value="AdoMet_MTases"/>
    <property type="match status" value="1"/>
</dbReference>
<dbReference type="InterPro" id="IPR002052">
    <property type="entry name" value="DNA_methylase_N6_adenine_CS"/>
</dbReference>
<keyword evidence="8" id="KW-1185">Reference proteome</keyword>
<dbReference type="Pfam" id="PF05175">
    <property type="entry name" value="MTS"/>
    <property type="match status" value="1"/>
</dbReference>
<keyword evidence="2" id="KW-0698">rRNA processing</keyword>
<feature type="domain" description="RlmG N-terminal" evidence="6">
    <location>
        <begin position="29"/>
        <end position="184"/>
    </location>
</feature>
<dbReference type="Gene3D" id="3.40.50.150">
    <property type="entry name" value="Vaccinia Virus protein VP39"/>
    <property type="match status" value="2"/>
</dbReference>
<gene>
    <name evidence="7" type="ORF">GCM10009751_18590</name>
</gene>
<evidence type="ECO:0000256" key="1">
    <source>
        <dbReference type="ARBA" id="ARBA00022490"/>
    </source>
</evidence>
<evidence type="ECO:0000256" key="2">
    <source>
        <dbReference type="ARBA" id="ARBA00022552"/>
    </source>
</evidence>
<evidence type="ECO:0000313" key="8">
    <source>
        <dbReference type="Proteomes" id="UP001501094"/>
    </source>
</evidence>
<keyword evidence="3 7" id="KW-0489">Methyltransferase</keyword>
<keyword evidence="4" id="KW-0808">Transferase</keyword>
<evidence type="ECO:0000256" key="4">
    <source>
        <dbReference type="ARBA" id="ARBA00022679"/>
    </source>
</evidence>